<dbReference type="Gene3D" id="3.30.420.10">
    <property type="entry name" value="Ribonuclease H-like superfamily/Ribonuclease H"/>
    <property type="match status" value="1"/>
</dbReference>
<dbReference type="InterPro" id="IPR047021">
    <property type="entry name" value="REXO1/3/4-like"/>
</dbReference>
<evidence type="ECO:0000256" key="1">
    <source>
        <dbReference type="ARBA" id="ARBA00022722"/>
    </source>
</evidence>
<evidence type="ECO:0000256" key="5">
    <source>
        <dbReference type="ARBA" id="ARBA00022833"/>
    </source>
</evidence>
<evidence type="ECO:0000256" key="7">
    <source>
        <dbReference type="SAM" id="MobiDB-lite"/>
    </source>
</evidence>
<feature type="compositionally biased region" description="Polar residues" evidence="7">
    <location>
        <begin position="317"/>
        <end position="327"/>
    </location>
</feature>
<dbReference type="GO" id="GO:0003676">
    <property type="term" value="F:nucleic acid binding"/>
    <property type="evidence" value="ECO:0007669"/>
    <property type="project" value="InterPro"/>
</dbReference>
<dbReference type="Pfam" id="PF18044">
    <property type="entry name" value="zf-CCCH_4"/>
    <property type="match status" value="1"/>
</dbReference>
<accession>A0A7S3Q369</accession>
<dbReference type="InterPro" id="IPR036855">
    <property type="entry name" value="Znf_CCCH_sf"/>
</dbReference>
<feature type="region of interest" description="Disordered" evidence="7">
    <location>
        <begin position="1"/>
        <end position="79"/>
    </location>
</feature>
<protein>
    <recommendedName>
        <fullName evidence="8">C3H1-type domain-containing protein</fullName>
    </recommendedName>
</protein>
<dbReference type="SUPFAM" id="SSF53098">
    <property type="entry name" value="Ribonuclease H-like"/>
    <property type="match status" value="1"/>
</dbReference>
<dbReference type="InterPro" id="IPR036397">
    <property type="entry name" value="RNaseH_sf"/>
</dbReference>
<dbReference type="InterPro" id="IPR012337">
    <property type="entry name" value="RNaseH-like_sf"/>
</dbReference>
<dbReference type="AlphaFoldDB" id="A0A7S3Q369"/>
<dbReference type="PANTHER" id="PTHR12801">
    <property type="entry name" value="RNA EXONUCLEASE REXO1 / RECO3 FAMILY MEMBER-RELATED"/>
    <property type="match status" value="1"/>
</dbReference>
<feature type="compositionally biased region" description="Basic residues" evidence="7">
    <location>
        <begin position="32"/>
        <end position="62"/>
    </location>
</feature>
<dbReference type="GO" id="GO:0008270">
    <property type="term" value="F:zinc ion binding"/>
    <property type="evidence" value="ECO:0007669"/>
    <property type="project" value="UniProtKB-KW"/>
</dbReference>
<evidence type="ECO:0000256" key="2">
    <source>
        <dbReference type="ARBA" id="ARBA00022723"/>
    </source>
</evidence>
<feature type="domain" description="C3H1-type" evidence="8">
    <location>
        <begin position="83"/>
        <end position="110"/>
    </location>
</feature>
<dbReference type="PANTHER" id="PTHR12801:SF159">
    <property type="entry name" value="C3H1-TYPE DOMAIN-CONTAINING PROTEIN"/>
    <property type="match status" value="1"/>
</dbReference>
<feature type="compositionally biased region" description="Basic and acidic residues" evidence="7">
    <location>
        <begin position="16"/>
        <end position="31"/>
    </location>
</feature>
<keyword evidence="4" id="KW-0378">Hydrolase</keyword>
<keyword evidence="3 6" id="KW-0863">Zinc-finger</keyword>
<dbReference type="PROSITE" id="PS50103">
    <property type="entry name" value="ZF_C3H1"/>
    <property type="match status" value="1"/>
</dbReference>
<reference evidence="9" key="1">
    <citation type="submission" date="2021-01" db="EMBL/GenBank/DDBJ databases">
        <authorList>
            <person name="Corre E."/>
            <person name="Pelletier E."/>
            <person name="Niang G."/>
            <person name="Scheremetjew M."/>
            <person name="Finn R."/>
            <person name="Kale V."/>
            <person name="Holt S."/>
            <person name="Cochrane G."/>
            <person name="Meng A."/>
            <person name="Brown T."/>
            <person name="Cohen L."/>
        </authorList>
    </citation>
    <scope>NUCLEOTIDE SEQUENCE</scope>
    <source>
        <strain evidence="9">MM31A-1</strain>
    </source>
</reference>
<sequence>MITIEEPVICNQVIEPEPKLEPGRERSDGRGGRGRGRGGRGRGQGRGRGSGRGRGGRGRGRGGRSNNNTNPLTSSEGGIFNTNSMMPICTFFMQNRCTFGSSCRFYHPESLSTPTNGNGIGIGIGIDNPPPTIQHAESFKTRQFNVHKAEAIAIAKNAQDIESNPYASLEGPFYSMDIECIAIGYGHAKTHRYPCRVALVKHRHRDREGGDIEILLDEWVNLKEIEVVSYMTELTGTTEQDCLGPGTKNLDNIRNLVKNLLPSNAILVGHSIQHDIEWLGLHHGVDFRDYFDNSIIFRQRIPKNLGSASNVLKAKANQAQEDSNSSELSKEFTKESKEFDADSDSNKTTNTNSTEDKKVDSYEHDDSGLAFPTRYRVFSLRHCCLNLLDVDIQSAAHNPVTDAKYSLMLFSKYKESSPQMLRAVRDSLHRSIPTNSFASGNPVVDGVCLSPHGYRLKNAARFILAWLRVRSLPVPKEEHKVQDV</sequence>
<dbReference type="GO" id="GO:0004527">
    <property type="term" value="F:exonuclease activity"/>
    <property type="evidence" value="ECO:0007669"/>
    <property type="project" value="InterPro"/>
</dbReference>
<name>A0A7S3Q369_9STRA</name>
<dbReference type="SMART" id="SM00356">
    <property type="entry name" value="ZnF_C3H1"/>
    <property type="match status" value="1"/>
</dbReference>
<organism evidence="9">
    <name type="scientific">Chaetoceros debilis</name>
    <dbReference type="NCBI Taxonomy" id="122233"/>
    <lineage>
        <taxon>Eukaryota</taxon>
        <taxon>Sar</taxon>
        <taxon>Stramenopiles</taxon>
        <taxon>Ochrophyta</taxon>
        <taxon>Bacillariophyta</taxon>
        <taxon>Coscinodiscophyceae</taxon>
        <taxon>Chaetocerotophycidae</taxon>
        <taxon>Chaetocerotales</taxon>
        <taxon>Chaetocerotaceae</taxon>
        <taxon>Chaetoceros</taxon>
    </lineage>
</organism>
<dbReference type="SUPFAM" id="SSF90229">
    <property type="entry name" value="CCCH zinc finger"/>
    <property type="match status" value="1"/>
</dbReference>
<keyword evidence="1" id="KW-0540">Nuclease</keyword>
<feature type="zinc finger region" description="C3H1-type" evidence="6">
    <location>
        <begin position="83"/>
        <end position="110"/>
    </location>
</feature>
<gene>
    <name evidence="9" type="ORF">CDEB00056_LOCUS8979</name>
</gene>
<evidence type="ECO:0000256" key="3">
    <source>
        <dbReference type="ARBA" id="ARBA00022771"/>
    </source>
</evidence>
<dbReference type="InterPro" id="IPR000571">
    <property type="entry name" value="Znf_CCCH"/>
</dbReference>
<dbReference type="InterPro" id="IPR041367">
    <property type="entry name" value="Znf-CCCH_4"/>
</dbReference>
<feature type="compositionally biased region" description="Basic and acidic residues" evidence="7">
    <location>
        <begin position="328"/>
        <end position="340"/>
    </location>
</feature>
<feature type="compositionally biased region" description="Polar residues" evidence="7">
    <location>
        <begin position="66"/>
        <end position="79"/>
    </location>
</feature>
<evidence type="ECO:0000256" key="6">
    <source>
        <dbReference type="PROSITE-ProRule" id="PRU00723"/>
    </source>
</evidence>
<dbReference type="Gene3D" id="4.10.1000.10">
    <property type="entry name" value="Zinc finger, CCCH-type"/>
    <property type="match status" value="1"/>
</dbReference>
<proteinExistence type="predicted"/>
<keyword evidence="2 6" id="KW-0479">Metal-binding</keyword>
<evidence type="ECO:0000256" key="4">
    <source>
        <dbReference type="ARBA" id="ARBA00022801"/>
    </source>
</evidence>
<evidence type="ECO:0000313" key="9">
    <source>
        <dbReference type="EMBL" id="CAE0464138.1"/>
    </source>
</evidence>
<feature type="region of interest" description="Disordered" evidence="7">
    <location>
        <begin position="316"/>
        <end position="364"/>
    </location>
</feature>
<evidence type="ECO:0000259" key="8">
    <source>
        <dbReference type="PROSITE" id="PS50103"/>
    </source>
</evidence>
<dbReference type="GO" id="GO:0005634">
    <property type="term" value="C:nucleus"/>
    <property type="evidence" value="ECO:0007669"/>
    <property type="project" value="TreeGrafter"/>
</dbReference>
<keyword evidence="5 6" id="KW-0862">Zinc</keyword>
<dbReference type="EMBL" id="HBIO01011533">
    <property type="protein sequence ID" value="CAE0464138.1"/>
    <property type="molecule type" value="Transcribed_RNA"/>
</dbReference>
<feature type="compositionally biased region" description="Basic and acidic residues" evidence="7">
    <location>
        <begin position="354"/>
        <end position="364"/>
    </location>
</feature>